<dbReference type="GO" id="GO:0071949">
    <property type="term" value="F:FAD binding"/>
    <property type="evidence" value="ECO:0007669"/>
    <property type="project" value="InterPro"/>
</dbReference>
<keyword evidence="3" id="KW-0560">Oxidoreductase</keyword>
<keyword evidence="6" id="KW-1185">Reference proteome</keyword>
<dbReference type="PRINTS" id="PR00420">
    <property type="entry name" value="RNGMNOXGNASE"/>
</dbReference>
<dbReference type="Gene3D" id="3.50.50.60">
    <property type="entry name" value="FAD/NAD(P)-binding domain"/>
    <property type="match status" value="1"/>
</dbReference>
<evidence type="ECO:0000256" key="3">
    <source>
        <dbReference type="ARBA" id="ARBA00023002"/>
    </source>
</evidence>
<feature type="domain" description="FAD-binding" evidence="4">
    <location>
        <begin position="6"/>
        <end position="374"/>
    </location>
</feature>
<dbReference type="EMBL" id="MU001641">
    <property type="protein sequence ID" value="KAF2479707.1"/>
    <property type="molecule type" value="Genomic_DNA"/>
</dbReference>
<dbReference type="AlphaFoldDB" id="A0A6A6PKB3"/>
<dbReference type="GO" id="GO:0044550">
    <property type="term" value="P:secondary metabolite biosynthetic process"/>
    <property type="evidence" value="ECO:0007669"/>
    <property type="project" value="TreeGrafter"/>
</dbReference>
<dbReference type="InterPro" id="IPR002938">
    <property type="entry name" value="FAD-bd"/>
</dbReference>
<gene>
    <name evidence="5" type="ORF">BDY17DRAFT_44055</name>
</gene>
<protein>
    <recommendedName>
        <fullName evidence="4">FAD-binding domain-containing protein</fullName>
    </recommendedName>
</protein>
<dbReference type="InterPro" id="IPR051104">
    <property type="entry name" value="FAD_monoxygenase"/>
</dbReference>
<evidence type="ECO:0000313" key="6">
    <source>
        <dbReference type="Proteomes" id="UP000799767"/>
    </source>
</evidence>
<reference evidence="5" key="1">
    <citation type="journal article" date="2020" name="Stud. Mycol.">
        <title>101 Dothideomycetes genomes: a test case for predicting lifestyles and emergence of pathogens.</title>
        <authorList>
            <person name="Haridas S."/>
            <person name="Albert R."/>
            <person name="Binder M."/>
            <person name="Bloem J."/>
            <person name="Labutti K."/>
            <person name="Salamov A."/>
            <person name="Andreopoulos B."/>
            <person name="Baker S."/>
            <person name="Barry K."/>
            <person name="Bills G."/>
            <person name="Bluhm B."/>
            <person name="Cannon C."/>
            <person name="Castanera R."/>
            <person name="Culley D."/>
            <person name="Daum C."/>
            <person name="Ezra D."/>
            <person name="Gonzalez J."/>
            <person name="Henrissat B."/>
            <person name="Kuo A."/>
            <person name="Liang C."/>
            <person name="Lipzen A."/>
            <person name="Lutzoni F."/>
            <person name="Magnuson J."/>
            <person name="Mondo S."/>
            <person name="Nolan M."/>
            <person name="Ohm R."/>
            <person name="Pangilinan J."/>
            <person name="Park H.-J."/>
            <person name="Ramirez L."/>
            <person name="Alfaro M."/>
            <person name="Sun H."/>
            <person name="Tritt A."/>
            <person name="Yoshinaga Y."/>
            <person name="Zwiers L.-H."/>
            <person name="Turgeon B."/>
            <person name="Goodwin S."/>
            <person name="Spatafora J."/>
            <person name="Crous P."/>
            <person name="Grigoriev I."/>
        </authorList>
    </citation>
    <scope>NUCLEOTIDE SEQUENCE</scope>
    <source>
        <strain evidence="5">CBS 113389</strain>
    </source>
</reference>
<dbReference type="Proteomes" id="UP000799767">
    <property type="component" value="Unassembled WGS sequence"/>
</dbReference>
<sequence length="431" mass="46733">MAPKIRVAISGGGVAGASLLYGLLQHPNIDAHIFESAAQFREAGVAFGINRSAAKALELMSGLPCLERAGGVPMVGVRFHLAEGVGAGEVVREWDTKRDGKAWDGKALLTIVQRANLLHEFLAGVPAERMHASKKLVRAERRGEGGIVLHFADGTTHECDILIGADGIHSTVRKIVVGDDDPAAHPRNTGWWAIMTLQPYEKARSSIGNGPVDIDDAREMSWIGDGVFLLHNILSNGTIVQFSVCSKDENADGKPAWGKKVSAEEIRRTFVSAKRPAHMNTAVEELLCDQPEQPIIYLYDHLHASTYASGGIAVMGDAAHATTPWQGSGGGICIEDSMILSSLLGQAKSPAEARVALKVYDQVRRPRTQRLVDSSYTTGQILMGQYEESGLDAEKLRKALAPRWDFIFDFDNARHREEALELMRKEVAASG</sequence>
<dbReference type="GeneID" id="54479398"/>
<accession>A0A6A6PKB3</accession>
<proteinExistence type="predicted"/>
<dbReference type="InterPro" id="IPR036188">
    <property type="entry name" value="FAD/NAD-bd_sf"/>
</dbReference>
<dbReference type="Pfam" id="PF01494">
    <property type="entry name" value="FAD_binding_3"/>
    <property type="match status" value="1"/>
</dbReference>
<keyword evidence="1" id="KW-0285">Flavoprotein</keyword>
<dbReference type="PANTHER" id="PTHR46720">
    <property type="entry name" value="HYDROXYLASE, PUTATIVE (AFU_ORTHOLOGUE AFUA_3G01460)-RELATED"/>
    <property type="match status" value="1"/>
</dbReference>
<dbReference type="RefSeq" id="XP_033586277.1">
    <property type="nucleotide sequence ID" value="XM_033738396.1"/>
</dbReference>
<evidence type="ECO:0000256" key="2">
    <source>
        <dbReference type="ARBA" id="ARBA00022827"/>
    </source>
</evidence>
<dbReference type="OrthoDB" id="16820at2759"/>
<dbReference type="PANTHER" id="PTHR46720:SF3">
    <property type="entry name" value="FAD-BINDING DOMAIN-CONTAINING PROTEIN-RELATED"/>
    <property type="match status" value="1"/>
</dbReference>
<evidence type="ECO:0000256" key="1">
    <source>
        <dbReference type="ARBA" id="ARBA00022630"/>
    </source>
</evidence>
<evidence type="ECO:0000259" key="4">
    <source>
        <dbReference type="Pfam" id="PF01494"/>
    </source>
</evidence>
<organism evidence="5 6">
    <name type="scientific">Neohortaea acidophila</name>
    <dbReference type="NCBI Taxonomy" id="245834"/>
    <lineage>
        <taxon>Eukaryota</taxon>
        <taxon>Fungi</taxon>
        <taxon>Dikarya</taxon>
        <taxon>Ascomycota</taxon>
        <taxon>Pezizomycotina</taxon>
        <taxon>Dothideomycetes</taxon>
        <taxon>Dothideomycetidae</taxon>
        <taxon>Mycosphaerellales</taxon>
        <taxon>Teratosphaeriaceae</taxon>
        <taxon>Neohortaea</taxon>
    </lineage>
</organism>
<dbReference type="SUPFAM" id="SSF51905">
    <property type="entry name" value="FAD/NAD(P)-binding domain"/>
    <property type="match status" value="1"/>
</dbReference>
<dbReference type="GO" id="GO:0016491">
    <property type="term" value="F:oxidoreductase activity"/>
    <property type="evidence" value="ECO:0007669"/>
    <property type="project" value="UniProtKB-KW"/>
</dbReference>
<evidence type="ECO:0000313" key="5">
    <source>
        <dbReference type="EMBL" id="KAF2479707.1"/>
    </source>
</evidence>
<keyword evidence="2" id="KW-0274">FAD</keyword>
<name>A0A6A6PKB3_9PEZI</name>